<dbReference type="AlphaFoldDB" id="A0A1H3HFT5"/>
<keyword evidence="1" id="KW-1133">Transmembrane helix</keyword>
<dbReference type="EMBL" id="FNOU01000017">
    <property type="protein sequence ID" value="SDY13644.1"/>
    <property type="molecule type" value="Genomic_DNA"/>
</dbReference>
<dbReference type="STRING" id="1528.SAMN04488579_11758"/>
<dbReference type="Proteomes" id="UP000199652">
    <property type="component" value="Unassembled WGS sequence"/>
</dbReference>
<evidence type="ECO:0000313" key="3">
    <source>
        <dbReference type="Proteomes" id="UP000199652"/>
    </source>
</evidence>
<dbReference type="RefSeq" id="WP_090246094.1">
    <property type="nucleotide sequence ID" value="NZ_FNOU01000017.1"/>
</dbReference>
<dbReference type="PROSITE" id="PS51257">
    <property type="entry name" value="PROKAR_LIPOPROTEIN"/>
    <property type="match status" value="1"/>
</dbReference>
<accession>A0A1H3HFT5</accession>
<reference evidence="3" key="1">
    <citation type="submission" date="2016-10" db="EMBL/GenBank/DDBJ databases">
        <authorList>
            <person name="Varghese N."/>
            <person name="Submissions S."/>
        </authorList>
    </citation>
    <scope>NUCLEOTIDE SEQUENCE [LARGE SCALE GENOMIC DNA]</scope>
    <source>
        <strain evidence="3">VPI 5359</strain>
    </source>
</reference>
<keyword evidence="1" id="KW-0472">Membrane</keyword>
<feature type="transmembrane region" description="Helical" evidence="1">
    <location>
        <begin position="40"/>
        <end position="58"/>
    </location>
</feature>
<keyword evidence="3" id="KW-1185">Reference proteome</keyword>
<evidence type="ECO:0000256" key="1">
    <source>
        <dbReference type="SAM" id="Phobius"/>
    </source>
</evidence>
<keyword evidence="1" id="KW-0812">Transmembrane</keyword>
<feature type="transmembrane region" description="Helical" evidence="1">
    <location>
        <begin position="7"/>
        <end position="34"/>
    </location>
</feature>
<organism evidence="2 3">
    <name type="scientific">Eubacterium barkeri</name>
    <name type="common">Clostridium barkeri</name>
    <dbReference type="NCBI Taxonomy" id="1528"/>
    <lineage>
        <taxon>Bacteria</taxon>
        <taxon>Bacillati</taxon>
        <taxon>Bacillota</taxon>
        <taxon>Clostridia</taxon>
        <taxon>Eubacteriales</taxon>
        <taxon>Eubacteriaceae</taxon>
        <taxon>Eubacterium</taxon>
    </lineage>
</organism>
<proteinExistence type="predicted"/>
<protein>
    <submittedName>
        <fullName evidence="2">Uncharacterized protein</fullName>
    </submittedName>
</protein>
<gene>
    <name evidence="2" type="ORF">SAMN04488579_11758</name>
</gene>
<name>A0A1H3HFT5_EUBBA</name>
<evidence type="ECO:0000313" key="2">
    <source>
        <dbReference type="EMBL" id="SDY13644.1"/>
    </source>
</evidence>
<sequence>MSKINTVLLCLVVGCLLAVIGVGVGTGLMLALVFVGWPMIWVMIGIALVSAAILWVAYGRYQD</sequence>